<dbReference type="InterPro" id="IPR029058">
    <property type="entry name" value="AB_hydrolase_fold"/>
</dbReference>
<reference evidence="2 3" key="1">
    <citation type="submission" date="2019-02" db="EMBL/GenBank/DDBJ databases">
        <title>Draft genome sequence of Amycolatopsis sp. 8-3EHSu isolated from roots of Suaeda maritima.</title>
        <authorList>
            <person name="Duangmal K."/>
            <person name="Chantavorakit T."/>
        </authorList>
    </citation>
    <scope>NUCLEOTIDE SEQUENCE [LARGE SCALE GENOMIC DNA]</scope>
    <source>
        <strain evidence="2 3">8-3EHSu</strain>
    </source>
</reference>
<dbReference type="InterPro" id="IPR000073">
    <property type="entry name" value="AB_hydrolase_1"/>
</dbReference>
<keyword evidence="2" id="KW-0378">Hydrolase</keyword>
<dbReference type="InterPro" id="IPR052897">
    <property type="entry name" value="Sec-Metab_Biosynth_Hydrolase"/>
</dbReference>
<name>A0A4Q7JFM6_9PSEU</name>
<evidence type="ECO:0000313" key="2">
    <source>
        <dbReference type="EMBL" id="RZQ66022.1"/>
    </source>
</evidence>
<dbReference type="Proteomes" id="UP000292003">
    <property type="component" value="Unassembled WGS sequence"/>
</dbReference>
<dbReference type="GO" id="GO:0016787">
    <property type="term" value="F:hydrolase activity"/>
    <property type="evidence" value="ECO:0007669"/>
    <property type="project" value="UniProtKB-KW"/>
</dbReference>
<organism evidence="2 3">
    <name type="scientific">Amycolatopsis suaedae</name>
    <dbReference type="NCBI Taxonomy" id="2510978"/>
    <lineage>
        <taxon>Bacteria</taxon>
        <taxon>Bacillati</taxon>
        <taxon>Actinomycetota</taxon>
        <taxon>Actinomycetes</taxon>
        <taxon>Pseudonocardiales</taxon>
        <taxon>Pseudonocardiaceae</taxon>
        <taxon>Amycolatopsis</taxon>
    </lineage>
</organism>
<dbReference type="PANTHER" id="PTHR37017:SF11">
    <property type="entry name" value="ESTERASE_LIPASE_THIOESTERASE DOMAIN-CONTAINING PROTEIN"/>
    <property type="match status" value="1"/>
</dbReference>
<accession>A0A4Q7JFM6</accession>
<dbReference type="Gene3D" id="3.40.50.1820">
    <property type="entry name" value="alpha/beta hydrolase"/>
    <property type="match status" value="1"/>
</dbReference>
<dbReference type="AlphaFoldDB" id="A0A4Q7JFM6"/>
<gene>
    <name evidence="2" type="ORF">EWH70_02865</name>
</gene>
<dbReference type="EMBL" id="SFCC01000001">
    <property type="protein sequence ID" value="RZQ66022.1"/>
    <property type="molecule type" value="Genomic_DNA"/>
</dbReference>
<evidence type="ECO:0000313" key="3">
    <source>
        <dbReference type="Proteomes" id="UP000292003"/>
    </source>
</evidence>
<dbReference type="SUPFAM" id="SSF53474">
    <property type="entry name" value="alpha/beta-Hydrolases"/>
    <property type="match status" value="1"/>
</dbReference>
<protein>
    <submittedName>
        <fullName evidence="2">Alpha/beta hydrolase</fullName>
    </submittedName>
</protein>
<dbReference type="PANTHER" id="PTHR37017">
    <property type="entry name" value="AB HYDROLASE-1 DOMAIN-CONTAINING PROTEIN-RELATED"/>
    <property type="match status" value="1"/>
</dbReference>
<feature type="domain" description="AB hydrolase-1" evidence="1">
    <location>
        <begin position="13"/>
        <end position="282"/>
    </location>
</feature>
<proteinExistence type="predicted"/>
<comment type="caution">
    <text evidence="2">The sequence shown here is derived from an EMBL/GenBank/DDBJ whole genome shotgun (WGS) entry which is preliminary data.</text>
</comment>
<keyword evidence="3" id="KW-1185">Reference proteome</keyword>
<dbReference type="Pfam" id="PF12697">
    <property type="entry name" value="Abhydrolase_6"/>
    <property type="match status" value="1"/>
</dbReference>
<dbReference type="OrthoDB" id="3827413at2"/>
<sequence>MTPARHDRVVITFVLVHGSGGNARTWSTLQQELALRGHRTLAIDLPGRGAGFTEAYYTQDLETFAAEPSPLAGTTLADLAEHVTGLIRRVREHGPVVLVGHSFGGLPVTAAATAAADLLDGLVYIAAQCPVDRAPGDYLALPEWSTSELLPATAPLLVADPARLGAVRVNWRGADAGQRAALRAAMCDELTDEQFLQVVNASQPDDYFWHTDPAWDVRASKEVFDRLPHTYVRLGADRSMPPAAQDRYIADADALSPANPFTVHTVDSSHGGFFRSPESVAEILDQFVSERMAYSLNSPQASNPSRR</sequence>
<evidence type="ECO:0000259" key="1">
    <source>
        <dbReference type="Pfam" id="PF12697"/>
    </source>
</evidence>